<proteinExistence type="predicted"/>
<evidence type="ECO:0000313" key="1">
    <source>
        <dbReference type="EMBL" id="MBW95593.1"/>
    </source>
</evidence>
<name>A0A2P2JQ39_RHIMU</name>
<dbReference type="GO" id="GO:1990904">
    <property type="term" value="C:ribonucleoprotein complex"/>
    <property type="evidence" value="ECO:0007669"/>
    <property type="project" value="UniProtKB-KW"/>
</dbReference>
<organism evidence="1">
    <name type="scientific">Rhizophora mucronata</name>
    <name type="common">Asiatic mangrove</name>
    <dbReference type="NCBI Taxonomy" id="61149"/>
    <lineage>
        <taxon>Eukaryota</taxon>
        <taxon>Viridiplantae</taxon>
        <taxon>Streptophyta</taxon>
        <taxon>Embryophyta</taxon>
        <taxon>Tracheophyta</taxon>
        <taxon>Spermatophyta</taxon>
        <taxon>Magnoliopsida</taxon>
        <taxon>eudicotyledons</taxon>
        <taxon>Gunneridae</taxon>
        <taxon>Pentapetalae</taxon>
        <taxon>rosids</taxon>
        <taxon>fabids</taxon>
        <taxon>Malpighiales</taxon>
        <taxon>Rhizophoraceae</taxon>
        <taxon>Rhizophora</taxon>
    </lineage>
</organism>
<dbReference type="AlphaFoldDB" id="A0A2P2JQ39"/>
<protein>
    <submittedName>
        <fullName evidence="1">Small nuclear ribonucleoprotein f</fullName>
    </submittedName>
</protein>
<keyword evidence="1" id="KW-0687">Ribonucleoprotein</keyword>
<dbReference type="EMBL" id="GGEC01015110">
    <property type="protein sequence ID" value="MBW95593.1"/>
    <property type="molecule type" value="Transcribed_RNA"/>
</dbReference>
<accession>A0A2P2JQ39</accession>
<sequence>MHGNLGIQVSFPIQVHNPNKITTNTIAKATFYTTLDCSSCNYAPSASVLFVVLM</sequence>
<reference evidence="1" key="1">
    <citation type="submission" date="2018-02" db="EMBL/GenBank/DDBJ databases">
        <title>Rhizophora mucronata_Transcriptome.</title>
        <authorList>
            <person name="Meera S.P."/>
            <person name="Sreeshan A."/>
            <person name="Augustine A."/>
        </authorList>
    </citation>
    <scope>NUCLEOTIDE SEQUENCE</scope>
    <source>
        <tissue evidence="1">Leaf</tissue>
    </source>
</reference>